<sequence>MHLPGNIFLTPYVTASGHINLGKALEPYWHGLHGPLRITPPGAAAAGDPIALVSGVWLSSKNSWVNKFVVLENETNNCKGTRRFLRLHAAGPEGALRHVKGCLLALRYLQNATVSARLLAQSNRVSAALLQLNTNNPGATKTAAPDDDAALPGREAWTVRALGHVDPERMVAAALKNLIMLYVMVYLNTRRPNTRPLE</sequence>
<organism evidence="1 2">
    <name type="scientific">Apiospora rasikravindrae</name>
    <dbReference type="NCBI Taxonomy" id="990691"/>
    <lineage>
        <taxon>Eukaryota</taxon>
        <taxon>Fungi</taxon>
        <taxon>Dikarya</taxon>
        <taxon>Ascomycota</taxon>
        <taxon>Pezizomycotina</taxon>
        <taxon>Sordariomycetes</taxon>
        <taxon>Xylariomycetidae</taxon>
        <taxon>Amphisphaeriales</taxon>
        <taxon>Apiosporaceae</taxon>
        <taxon>Apiospora</taxon>
    </lineage>
</organism>
<dbReference type="EMBL" id="JAQQWK010000008">
    <property type="protein sequence ID" value="KAK8036184.1"/>
    <property type="molecule type" value="Genomic_DNA"/>
</dbReference>
<gene>
    <name evidence="1" type="ORF">PG993_008798</name>
</gene>
<evidence type="ECO:0000313" key="2">
    <source>
        <dbReference type="Proteomes" id="UP001444661"/>
    </source>
</evidence>
<keyword evidence="2" id="KW-1185">Reference proteome</keyword>
<comment type="caution">
    <text evidence="1">The sequence shown here is derived from an EMBL/GenBank/DDBJ whole genome shotgun (WGS) entry which is preliminary data.</text>
</comment>
<name>A0ABR1SR39_9PEZI</name>
<protein>
    <submittedName>
        <fullName evidence="1">Uncharacterized protein</fullName>
    </submittedName>
</protein>
<accession>A0ABR1SR39</accession>
<proteinExistence type="predicted"/>
<reference evidence="1 2" key="1">
    <citation type="submission" date="2023-01" db="EMBL/GenBank/DDBJ databases">
        <title>Analysis of 21 Apiospora genomes using comparative genomics revels a genus with tremendous synthesis potential of carbohydrate active enzymes and secondary metabolites.</title>
        <authorList>
            <person name="Sorensen T."/>
        </authorList>
    </citation>
    <scope>NUCLEOTIDE SEQUENCE [LARGE SCALE GENOMIC DNA]</scope>
    <source>
        <strain evidence="1 2">CBS 33761</strain>
    </source>
</reference>
<evidence type="ECO:0000313" key="1">
    <source>
        <dbReference type="EMBL" id="KAK8036184.1"/>
    </source>
</evidence>
<dbReference type="Proteomes" id="UP001444661">
    <property type="component" value="Unassembled WGS sequence"/>
</dbReference>